<evidence type="ECO:0000256" key="4">
    <source>
        <dbReference type="ARBA" id="ARBA00022989"/>
    </source>
</evidence>
<keyword evidence="4 7" id="KW-1133">Transmembrane helix</keyword>
<feature type="domain" description="ABC3 transporter permease C-terminal" evidence="8">
    <location>
        <begin position="251"/>
        <end position="372"/>
    </location>
</feature>
<sequence length="828" mass="85492">MSLLAVLLGVSFAFGSLIFISTLDRAFSAVQSGTVSDVVVRQAGVRSGQGQVDASLIPRVEAVPGVAQVDGQVLENGVYLLGKNGEVLGAANVPGSGTNFHNGRAAGGLPGLVVLEGRAPASAGEVAIDPKAAAEGGYRLGDMVTIVTTGDNPVVTKKLVGLVTYGAGGTPGATLVTVDTATAQKIFADNGNVFQQLWVVAKPGVSPAALRDRINAVLPAGMAALTGAQAADVDASTINKALRFITAALWVFAATSLLAGGFLIANTFAMLVTQRARELALLRAIGASKADIRRMVLLEALVIGIVGSALGLGCGYLLARLIRGLLRRFGYDLSATPLVVPWTGAFIAAALGVVVTVLAAYLPARRASSVPPAAALRDDPTPVERSLRLRAGVGIGVLALAALALAPPVRARASTNVLLAVAIVLALVGVVVLTPVLARPVIRVAARAAGLLWGDVARLAGTNALRNPRRTGVTATALMMGTALVAMMGVFAMSARASVDQLIADTFRSDYIVSASYGAPFSPTIAERIEKVPGVQDVARVRQGGAYLEAGGQQIQITVAATDPVPFLDLVDLHFDAGTSADWRGASVVVSRTFAQEHGLRVGRDVTIGFLGKPYAVKVAGIMAQSPLAVVDVITTTQQFNAMGGGPEDRLVFVSREPSAKPAAVRAGLVAALGGNSVVTVKNQDEFAAQQREPIDQLLRVIYALLGLAILIAFLGIVNTLVLSVAERRREIGLLRAVAMTRGQVRRMIRLEALAICVLGSVIGLSTGVLLGWLLQRSQANRGISVLDIPWLQLLGALVIAVAAGVVAAWWPARRAAGLPPLAAIATE</sequence>
<dbReference type="GO" id="GO:0005886">
    <property type="term" value="C:plasma membrane"/>
    <property type="evidence" value="ECO:0007669"/>
    <property type="project" value="UniProtKB-SubCell"/>
</dbReference>
<evidence type="ECO:0000256" key="7">
    <source>
        <dbReference type="SAM" id="Phobius"/>
    </source>
</evidence>
<evidence type="ECO:0000259" key="9">
    <source>
        <dbReference type="Pfam" id="PF12704"/>
    </source>
</evidence>
<dbReference type="InterPro" id="IPR050250">
    <property type="entry name" value="Macrolide_Exporter_MacB"/>
</dbReference>
<feature type="domain" description="ABC3 transporter permease C-terminal" evidence="8">
    <location>
        <begin position="705"/>
        <end position="821"/>
    </location>
</feature>
<evidence type="ECO:0000256" key="6">
    <source>
        <dbReference type="ARBA" id="ARBA00038076"/>
    </source>
</evidence>
<keyword evidence="2" id="KW-1003">Cell membrane</keyword>
<evidence type="ECO:0000256" key="3">
    <source>
        <dbReference type="ARBA" id="ARBA00022692"/>
    </source>
</evidence>
<gene>
    <name evidence="10" type="ORF">SAMN04489750_2639</name>
</gene>
<dbReference type="InterPro" id="IPR003838">
    <property type="entry name" value="ABC3_permease_C"/>
</dbReference>
<feature type="domain" description="MacB-like periplasmic core" evidence="9">
    <location>
        <begin position="2"/>
        <end position="216"/>
    </location>
</feature>
<dbReference type="PANTHER" id="PTHR30572:SF4">
    <property type="entry name" value="ABC TRANSPORTER PERMEASE YTRF"/>
    <property type="match status" value="1"/>
</dbReference>
<protein>
    <submittedName>
        <fullName evidence="10">Putative ABC transport system permease protein</fullName>
    </submittedName>
</protein>
<keyword evidence="3 7" id="KW-0812">Transmembrane</keyword>
<feature type="transmembrane region" description="Helical" evidence="7">
    <location>
        <begin position="473"/>
        <end position="493"/>
    </location>
</feature>
<reference evidence="11" key="1">
    <citation type="submission" date="2016-10" db="EMBL/GenBank/DDBJ databases">
        <authorList>
            <person name="Varghese N."/>
            <person name="Submissions S."/>
        </authorList>
    </citation>
    <scope>NUCLEOTIDE SEQUENCE [LARGE SCALE GENOMIC DNA]</scope>
    <source>
        <strain evidence="11">DSM 22951</strain>
    </source>
</reference>
<evidence type="ECO:0000256" key="2">
    <source>
        <dbReference type="ARBA" id="ARBA00022475"/>
    </source>
</evidence>
<keyword evidence="11" id="KW-1185">Reference proteome</keyword>
<feature type="transmembrane region" description="Helical" evidence="7">
    <location>
        <begin position="387"/>
        <end position="405"/>
    </location>
</feature>
<dbReference type="PANTHER" id="PTHR30572">
    <property type="entry name" value="MEMBRANE COMPONENT OF TRANSPORTER-RELATED"/>
    <property type="match status" value="1"/>
</dbReference>
<comment type="similarity">
    <text evidence="6">Belongs to the ABC-4 integral membrane protein family.</text>
</comment>
<dbReference type="AlphaFoldDB" id="A0A2Y8ZVI3"/>
<feature type="transmembrane region" description="Helical" evidence="7">
    <location>
        <begin position="339"/>
        <end position="362"/>
    </location>
</feature>
<keyword evidence="5 7" id="KW-0472">Membrane</keyword>
<name>A0A2Y8ZVI3_9MICO</name>
<evidence type="ECO:0000313" key="10">
    <source>
        <dbReference type="EMBL" id="SSA35288.1"/>
    </source>
</evidence>
<dbReference type="Pfam" id="PF02687">
    <property type="entry name" value="FtsX"/>
    <property type="match status" value="2"/>
</dbReference>
<dbReference type="EMBL" id="UESZ01000001">
    <property type="protein sequence ID" value="SSA35288.1"/>
    <property type="molecule type" value="Genomic_DNA"/>
</dbReference>
<feature type="domain" description="MacB-like periplasmic core" evidence="9">
    <location>
        <begin position="471"/>
        <end position="670"/>
    </location>
</feature>
<feature type="transmembrane region" description="Helical" evidence="7">
    <location>
        <begin position="751"/>
        <end position="771"/>
    </location>
</feature>
<organism evidence="10 11">
    <name type="scientific">Branchiibius hedensis</name>
    <dbReference type="NCBI Taxonomy" id="672460"/>
    <lineage>
        <taxon>Bacteria</taxon>
        <taxon>Bacillati</taxon>
        <taxon>Actinomycetota</taxon>
        <taxon>Actinomycetes</taxon>
        <taxon>Micrococcales</taxon>
        <taxon>Dermacoccaceae</taxon>
        <taxon>Branchiibius</taxon>
    </lineage>
</organism>
<feature type="transmembrane region" description="Helical" evidence="7">
    <location>
        <begin position="247"/>
        <end position="274"/>
    </location>
</feature>
<proteinExistence type="inferred from homology"/>
<comment type="subcellular location">
    <subcellularLocation>
        <location evidence="1">Cell membrane</location>
        <topology evidence="1">Multi-pass membrane protein</topology>
    </subcellularLocation>
</comment>
<feature type="transmembrane region" description="Helical" evidence="7">
    <location>
        <begin position="701"/>
        <end position="726"/>
    </location>
</feature>
<accession>A0A2Y8ZVI3</accession>
<dbReference type="GO" id="GO:0022857">
    <property type="term" value="F:transmembrane transporter activity"/>
    <property type="evidence" value="ECO:0007669"/>
    <property type="project" value="TreeGrafter"/>
</dbReference>
<evidence type="ECO:0000259" key="8">
    <source>
        <dbReference type="Pfam" id="PF02687"/>
    </source>
</evidence>
<dbReference type="Proteomes" id="UP000250028">
    <property type="component" value="Unassembled WGS sequence"/>
</dbReference>
<feature type="transmembrane region" description="Helical" evidence="7">
    <location>
        <begin position="791"/>
        <end position="811"/>
    </location>
</feature>
<feature type="transmembrane region" description="Helical" evidence="7">
    <location>
        <begin position="295"/>
        <end position="319"/>
    </location>
</feature>
<dbReference type="Pfam" id="PF12704">
    <property type="entry name" value="MacB_PCD"/>
    <property type="match status" value="2"/>
</dbReference>
<feature type="transmembrane region" description="Helical" evidence="7">
    <location>
        <begin position="417"/>
        <end position="438"/>
    </location>
</feature>
<dbReference type="InterPro" id="IPR025857">
    <property type="entry name" value="MacB_PCD"/>
</dbReference>
<evidence type="ECO:0000256" key="1">
    <source>
        <dbReference type="ARBA" id="ARBA00004651"/>
    </source>
</evidence>
<evidence type="ECO:0000256" key="5">
    <source>
        <dbReference type="ARBA" id="ARBA00023136"/>
    </source>
</evidence>
<evidence type="ECO:0000313" key="11">
    <source>
        <dbReference type="Proteomes" id="UP000250028"/>
    </source>
</evidence>